<dbReference type="PANTHER" id="PTHR33067:SF31">
    <property type="entry name" value="RNA-DIRECTED DNA POLYMERASE"/>
    <property type="match status" value="1"/>
</dbReference>
<dbReference type="EMBL" id="SMMG02000007">
    <property type="protein sequence ID" value="KAA3466436.1"/>
    <property type="molecule type" value="Genomic_DNA"/>
</dbReference>
<dbReference type="Proteomes" id="UP000325315">
    <property type="component" value="Unassembled WGS sequence"/>
</dbReference>
<gene>
    <name evidence="1" type="ORF">EPI10_001529</name>
</gene>
<reference evidence="2" key="1">
    <citation type="journal article" date="2019" name="Plant Biotechnol. J.">
        <title>Genome sequencing of the Australian wild diploid species Gossypium australe highlights disease resistance and delayed gland morphogenesis.</title>
        <authorList>
            <person name="Cai Y."/>
            <person name="Cai X."/>
            <person name="Wang Q."/>
            <person name="Wang P."/>
            <person name="Zhang Y."/>
            <person name="Cai C."/>
            <person name="Xu Y."/>
            <person name="Wang K."/>
            <person name="Zhou Z."/>
            <person name="Wang C."/>
            <person name="Geng S."/>
            <person name="Li B."/>
            <person name="Dong Q."/>
            <person name="Hou Y."/>
            <person name="Wang H."/>
            <person name="Ai P."/>
            <person name="Liu Z."/>
            <person name="Yi F."/>
            <person name="Sun M."/>
            <person name="An G."/>
            <person name="Cheng J."/>
            <person name="Zhang Y."/>
            <person name="Shi Q."/>
            <person name="Xie Y."/>
            <person name="Shi X."/>
            <person name="Chang Y."/>
            <person name="Huang F."/>
            <person name="Chen Y."/>
            <person name="Hong S."/>
            <person name="Mi L."/>
            <person name="Sun Q."/>
            <person name="Zhang L."/>
            <person name="Zhou B."/>
            <person name="Peng R."/>
            <person name="Zhang X."/>
            <person name="Liu F."/>
        </authorList>
    </citation>
    <scope>NUCLEOTIDE SEQUENCE [LARGE SCALE GENOMIC DNA]</scope>
    <source>
        <strain evidence="2">cv. PA1801</strain>
    </source>
</reference>
<keyword evidence="2" id="KW-1185">Reference proteome</keyword>
<accession>A0A5B6VBR7</accession>
<evidence type="ECO:0000313" key="2">
    <source>
        <dbReference type="Proteomes" id="UP000325315"/>
    </source>
</evidence>
<dbReference type="PANTHER" id="PTHR33067">
    <property type="entry name" value="RNA-DIRECTED DNA POLYMERASE-RELATED"/>
    <property type="match status" value="1"/>
</dbReference>
<name>A0A5B6VBR7_9ROSI</name>
<protein>
    <submittedName>
        <fullName evidence="1">Uncharacterized protein</fullName>
    </submittedName>
</protein>
<organism evidence="1 2">
    <name type="scientific">Gossypium australe</name>
    <dbReference type="NCBI Taxonomy" id="47621"/>
    <lineage>
        <taxon>Eukaryota</taxon>
        <taxon>Viridiplantae</taxon>
        <taxon>Streptophyta</taxon>
        <taxon>Embryophyta</taxon>
        <taxon>Tracheophyta</taxon>
        <taxon>Spermatophyta</taxon>
        <taxon>Magnoliopsida</taxon>
        <taxon>eudicotyledons</taxon>
        <taxon>Gunneridae</taxon>
        <taxon>Pentapetalae</taxon>
        <taxon>rosids</taxon>
        <taxon>malvids</taxon>
        <taxon>Malvales</taxon>
        <taxon>Malvaceae</taxon>
        <taxon>Malvoideae</taxon>
        <taxon>Gossypium</taxon>
    </lineage>
</organism>
<sequence>MLQALKVATKKDDAEIEPEKVIEPIAEHNTEAVLMQIPFPSWLEDKHKRDKVEFVSFLNLVKLLNVNFPLIELTEKIPKYAKCLKEITTTHRKIKKGNHINLDLTNIRYNQKKALKDVLVKVHNFIILVDFVILDFEEDSEIPILLERPSLTTIRSTIDLENN</sequence>
<proteinExistence type="predicted"/>
<dbReference type="AlphaFoldDB" id="A0A5B6VBR7"/>
<evidence type="ECO:0000313" key="1">
    <source>
        <dbReference type="EMBL" id="KAA3466436.1"/>
    </source>
</evidence>
<comment type="caution">
    <text evidence="1">The sequence shown here is derived from an EMBL/GenBank/DDBJ whole genome shotgun (WGS) entry which is preliminary data.</text>
</comment>